<dbReference type="CDD" id="cd04301">
    <property type="entry name" value="NAT_SF"/>
    <property type="match status" value="1"/>
</dbReference>
<dbReference type="PROSITE" id="PS51186">
    <property type="entry name" value="GNAT"/>
    <property type="match status" value="1"/>
</dbReference>
<dbReference type="Proteomes" id="UP001500866">
    <property type="component" value="Unassembled WGS sequence"/>
</dbReference>
<proteinExistence type="predicted"/>
<protein>
    <recommendedName>
        <fullName evidence="1">N-acetyltransferase domain-containing protein</fullName>
    </recommendedName>
</protein>
<gene>
    <name evidence="2" type="ORF">GCM10009001_03010</name>
</gene>
<dbReference type="EMBL" id="BAAADS010000001">
    <property type="protein sequence ID" value="GAA0590443.1"/>
    <property type="molecule type" value="Genomic_DNA"/>
</dbReference>
<dbReference type="Pfam" id="PF13673">
    <property type="entry name" value="Acetyltransf_10"/>
    <property type="match status" value="1"/>
</dbReference>
<dbReference type="SUPFAM" id="SSF55729">
    <property type="entry name" value="Acyl-CoA N-acyltransferases (Nat)"/>
    <property type="match status" value="1"/>
</dbReference>
<dbReference type="InterPro" id="IPR000182">
    <property type="entry name" value="GNAT_dom"/>
</dbReference>
<dbReference type="InterPro" id="IPR016181">
    <property type="entry name" value="Acyl_CoA_acyltransferase"/>
</dbReference>
<organism evidence="2 3">
    <name type="scientific">Virgibacillus siamensis</name>
    <dbReference type="NCBI Taxonomy" id="480071"/>
    <lineage>
        <taxon>Bacteria</taxon>
        <taxon>Bacillati</taxon>
        <taxon>Bacillota</taxon>
        <taxon>Bacilli</taxon>
        <taxon>Bacillales</taxon>
        <taxon>Bacillaceae</taxon>
        <taxon>Virgibacillus</taxon>
    </lineage>
</organism>
<name>A0ABN1FGU6_9BACI</name>
<evidence type="ECO:0000259" key="1">
    <source>
        <dbReference type="PROSITE" id="PS51186"/>
    </source>
</evidence>
<reference evidence="2 3" key="1">
    <citation type="journal article" date="2019" name="Int. J. Syst. Evol. Microbiol.">
        <title>The Global Catalogue of Microorganisms (GCM) 10K type strain sequencing project: providing services to taxonomists for standard genome sequencing and annotation.</title>
        <authorList>
            <consortium name="The Broad Institute Genomics Platform"/>
            <consortium name="The Broad Institute Genome Sequencing Center for Infectious Disease"/>
            <person name="Wu L."/>
            <person name="Ma J."/>
        </authorList>
    </citation>
    <scope>NUCLEOTIDE SEQUENCE [LARGE SCALE GENOMIC DNA]</scope>
    <source>
        <strain evidence="2 3">JCM 15395</strain>
    </source>
</reference>
<comment type="caution">
    <text evidence="2">The sequence shown here is derived from an EMBL/GenBank/DDBJ whole genome shotgun (WGS) entry which is preliminary data.</text>
</comment>
<evidence type="ECO:0000313" key="3">
    <source>
        <dbReference type="Proteomes" id="UP001500866"/>
    </source>
</evidence>
<evidence type="ECO:0000313" key="2">
    <source>
        <dbReference type="EMBL" id="GAA0590443.1"/>
    </source>
</evidence>
<dbReference type="Gene3D" id="3.40.630.30">
    <property type="match status" value="1"/>
</dbReference>
<feature type="domain" description="N-acetyltransferase" evidence="1">
    <location>
        <begin position="79"/>
        <end position="224"/>
    </location>
</feature>
<keyword evidence="3" id="KW-1185">Reference proteome</keyword>
<accession>A0ABN1FGU6</accession>
<sequence>METIRKTPWDKRNFNIDTYEILDHSEETLRKTDTIDGHFTIKVNPLESPKLLLKHGFYYMDTLIEPVCERKSLTIYQQEGISVSREYDSDEIAQIADEAFMHGRFHRDFHIPNHLADLRYSNWVKDLQQEDTIFALKVNDRTVGFYGYHHDKVLLLGIKKEFRKQGLAKALTSHACLEQFNLGYEQLRTSISAANVASLNLFYALGFRLSDTVDVYHKLSGPGV</sequence>
<dbReference type="RefSeq" id="WP_343809637.1">
    <property type="nucleotide sequence ID" value="NZ_BAAADS010000001.1"/>
</dbReference>